<dbReference type="InterPro" id="IPR005302">
    <property type="entry name" value="MoCF_Sase_C"/>
</dbReference>
<keyword evidence="3" id="KW-1185">Reference proteome</keyword>
<dbReference type="InterPro" id="IPR011037">
    <property type="entry name" value="Pyrv_Knase-like_insert_dom_sf"/>
</dbReference>
<dbReference type="SUPFAM" id="SSF50800">
    <property type="entry name" value="PK beta-barrel domain-like"/>
    <property type="match status" value="1"/>
</dbReference>
<gene>
    <name evidence="2" type="ORF">GCM10020366_48700</name>
</gene>
<evidence type="ECO:0000313" key="3">
    <source>
        <dbReference type="Proteomes" id="UP001500483"/>
    </source>
</evidence>
<dbReference type="PROSITE" id="PS51340">
    <property type="entry name" value="MOSC"/>
    <property type="match status" value="1"/>
</dbReference>
<sequence>MGHVQSVNIAVLRTGEWTGRMGSTGIDKRPVPGPVRFTGSGVHGDAVVDRKHHGAWYQAAYAFDVEDLRFWSAELGRELVPGNAGENLSLVGCDASTALVGERWRIGGAVLRVTAPRDPCRVFAGFWEVKGLVKRFAAVGRPGAYLAVEQPGEITAGDPVDVLSRPEHAVTVADVLALNLGDRDRREHVVAAAADLPEKLRAKLGLAELTGPEGIR</sequence>
<accession>A0ABP6RWK9</accession>
<proteinExistence type="predicted"/>
<dbReference type="PANTHER" id="PTHR30212">
    <property type="entry name" value="PROTEIN YIIM"/>
    <property type="match status" value="1"/>
</dbReference>
<dbReference type="Gene3D" id="2.40.33.20">
    <property type="entry name" value="PK beta-barrel domain-like"/>
    <property type="match status" value="1"/>
</dbReference>
<dbReference type="EMBL" id="BAAAYK010000038">
    <property type="protein sequence ID" value="GAA3362103.1"/>
    <property type="molecule type" value="Genomic_DNA"/>
</dbReference>
<name>A0ABP6RWK9_9PSEU</name>
<comment type="caution">
    <text evidence="2">The sequence shown here is derived from an EMBL/GenBank/DDBJ whole genome shotgun (WGS) entry which is preliminary data.</text>
</comment>
<evidence type="ECO:0000259" key="1">
    <source>
        <dbReference type="PROSITE" id="PS51340"/>
    </source>
</evidence>
<reference evidence="3" key="1">
    <citation type="journal article" date="2019" name="Int. J. Syst. Evol. Microbiol.">
        <title>The Global Catalogue of Microorganisms (GCM) 10K type strain sequencing project: providing services to taxonomists for standard genome sequencing and annotation.</title>
        <authorList>
            <consortium name="The Broad Institute Genomics Platform"/>
            <consortium name="The Broad Institute Genome Sequencing Center for Infectious Disease"/>
            <person name="Wu L."/>
            <person name="Ma J."/>
        </authorList>
    </citation>
    <scope>NUCLEOTIDE SEQUENCE [LARGE SCALE GENOMIC DNA]</scope>
    <source>
        <strain evidence="3">JCM 9687</strain>
    </source>
</reference>
<organism evidence="2 3">
    <name type="scientific">Saccharopolyspora gregorii</name>
    <dbReference type="NCBI Taxonomy" id="33914"/>
    <lineage>
        <taxon>Bacteria</taxon>
        <taxon>Bacillati</taxon>
        <taxon>Actinomycetota</taxon>
        <taxon>Actinomycetes</taxon>
        <taxon>Pseudonocardiales</taxon>
        <taxon>Pseudonocardiaceae</taxon>
        <taxon>Saccharopolyspora</taxon>
    </lineage>
</organism>
<dbReference type="InterPro" id="IPR052353">
    <property type="entry name" value="Benzoxazolinone_Detox_Enz"/>
</dbReference>
<feature type="domain" description="MOSC" evidence="1">
    <location>
        <begin position="29"/>
        <end position="163"/>
    </location>
</feature>
<evidence type="ECO:0000313" key="2">
    <source>
        <dbReference type="EMBL" id="GAA3362103.1"/>
    </source>
</evidence>
<dbReference type="PANTHER" id="PTHR30212:SF2">
    <property type="entry name" value="PROTEIN YIIM"/>
    <property type="match status" value="1"/>
</dbReference>
<protein>
    <submittedName>
        <fullName evidence="2">MOSC domain-containing protein</fullName>
    </submittedName>
</protein>
<dbReference type="Proteomes" id="UP001500483">
    <property type="component" value="Unassembled WGS sequence"/>
</dbReference>
<dbReference type="Pfam" id="PF03473">
    <property type="entry name" value="MOSC"/>
    <property type="match status" value="1"/>
</dbReference>